<reference evidence="4" key="3">
    <citation type="submission" date="2025-08" db="UniProtKB">
        <authorList>
            <consortium name="RefSeq"/>
        </authorList>
    </citation>
    <scope>IDENTIFICATION</scope>
    <source>
        <strain evidence="4">CBS 342.82</strain>
    </source>
</reference>
<evidence type="ECO:0000256" key="2">
    <source>
        <dbReference type="SAM" id="Phobius"/>
    </source>
</evidence>
<reference evidence="4" key="1">
    <citation type="submission" date="2020-01" db="EMBL/GenBank/DDBJ databases">
        <authorList>
            <consortium name="DOE Joint Genome Institute"/>
            <person name="Haridas S."/>
            <person name="Albert R."/>
            <person name="Binder M."/>
            <person name="Bloem J."/>
            <person name="Labutti K."/>
            <person name="Salamov A."/>
            <person name="Andreopoulos B."/>
            <person name="Baker S.E."/>
            <person name="Barry K."/>
            <person name="Bills G."/>
            <person name="Bluhm B.H."/>
            <person name="Cannon C."/>
            <person name="Castanera R."/>
            <person name="Culley D.E."/>
            <person name="Daum C."/>
            <person name="Ezra D."/>
            <person name="Gonzalez J.B."/>
            <person name="Henrissat B."/>
            <person name="Kuo A."/>
            <person name="Liang C."/>
            <person name="Lipzen A."/>
            <person name="Lutzoni F."/>
            <person name="Magnuson J."/>
            <person name="Mondo S."/>
            <person name="Nolan M."/>
            <person name="Ohm R."/>
            <person name="Pangilinan J."/>
            <person name="Park H.-J."/>
            <person name="Ramirez L."/>
            <person name="Alfaro M."/>
            <person name="Sun H."/>
            <person name="Tritt A."/>
            <person name="Yoshinaga Y."/>
            <person name="Zwiers L.-H."/>
            <person name="Turgeon B.G."/>
            <person name="Goodwin S.B."/>
            <person name="Spatafora J.W."/>
            <person name="Crous P.W."/>
            <person name="Grigoriev I.V."/>
        </authorList>
    </citation>
    <scope>NUCLEOTIDE SEQUENCE</scope>
    <source>
        <strain evidence="4">CBS 342.82</strain>
    </source>
</reference>
<dbReference type="AlphaFoldDB" id="A0A6J3LZF3"/>
<evidence type="ECO:0000256" key="1">
    <source>
        <dbReference type="SAM" id="MobiDB-lite"/>
    </source>
</evidence>
<reference evidence="4" key="2">
    <citation type="submission" date="2020-04" db="EMBL/GenBank/DDBJ databases">
        <authorList>
            <consortium name="NCBI Genome Project"/>
        </authorList>
    </citation>
    <scope>NUCLEOTIDE SEQUENCE</scope>
    <source>
        <strain evidence="4">CBS 342.82</strain>
    </source>
</reference>
<keyword evidence="3" id="KW-1185">Reference proteome</keyword>
<proteinExistence type="predicted"/>
<feature type="transmembrane region" description="Helical" evidence="2">
    <location>
        <begin position="6"/>
        <end position="29"/>
    </location>
</feature>
<sequence length="122" mass="13480">MALGNIIPLIILLIVVGVSAFVGYHIWLWSNELAERASKKLEKSNVSFTKEGGLRVKVKDIDNEKYTDTTQKVLTNVWNNAELPNYKSRLGWNSTQADSRKAPRDSLAPGKSSASRSSSSSK</sequence>
<evidence type="ECO:0000313" key="3">
    <source>
        <dbReference type="Proteomes" id="UP000504637"/>
    </source>
</evidence>
<dbReference type="PANTHER" id="PTHR42077:SF1">
    <property type="entry name" value="YALI0F30239P"/>
    <property type="match status" value="1"/>
</dbReference>
<name>A0A6J3LZF3_9PEZI</name>
<dbReference type="RefSeq" id="XP_033457685.1">
    <property type="nucleotide sequence ID" value="XM_033606555.1"/>
</dbReference>
<organism evidence="4">
    <name type="scientific">Dissoconium aciculare CBS 342.82</name>
    <dbReference type="NCBI Taxonomy" id="1314786"/>
    <lineage>
        <taxon>Eukaryota</taxon>
        <taxon>Fungi</taxon>
        <taxon>Dikarya</taxon>
        <taxon>Ascomycota</taxon>
        <taxon>Pezizomycotina</taxon>
        <taxon>Dothideomycetes</taxon>
        <taxon>Dothideomycetidae</taxon>
        <taxon>Mycosphaerellales</taxon>
        <taxon>Dissoconiaceae</taxon>
        <taxon>Dissoconium</taxon>
    </lineage>
</organism>
<protein>
    <submittedName>
        <fullName evidence="4">Uncharacterized protein</fullName>
    </submittedName>
</protein>
<feature type="region of interest" description="Disordered" evidence="1">
    <location>
        <begin position="89"/>
        <end position="122"/>
    </location>
</feature>
<gene>
    <name evidence="4" type="ORF">K489DRAFT_38990</name>
</gene>
<keyword evidence="2" id="KW-1133">Transmembrane helix</keyword>
<feature type="compositionally biased region" description="Low complexity" evidence="1">
    <location>
        <begin position="112"/>
        <end position="122"/>
    </location>
</feature>
<dbReference type="GeneID" id="54364355"/>
<accession>A0A6J3LZF3</accession>
<keyword evidence="2" id="KW-0472">Membrane</keyword>
<evidence type="ECO:0000313" key="4">
    <source>
        <dbReference type="RefSeq" id="XP_033457685.1"/>
    </source>
</evidence>
<dbReference type="PANTHER" id="PTHR42077">
    <property type="entry name" value="YALI0F30239P"/>
    <property type="match status" value="1"/>
</dbReference>
<dbReference type="Proteomes" id="UP000504637">
    <property type="component" value="Unplaced"/>
</dbReference>
<dbReference type="OrthoDB" id="4083871at2759"/>
<keyword evidence="2" id="KW-0812">Transmembrane</keyword>